<keyword evidence="3" id="KW-0547">Nucleotide-binding</keyword>
<keyword evidence="1" id="KW-0723">Serine/threonine-protein kinase</keyword>
<evidence type="ECO:0000256" key="4">
    <source>
        <dbReference type="ARBA" id="ARBA00022777"/>
    </source>
</evidence>
<dbReference type="GO" id="GO:0004674">
    <property type="term" value="F:protein serine/threonine kinase activity"/>
    <property type="evidence" value="ECO:0007669"/>
    <property type="project" value="UniProtKB-KW"/>
</dbReference>
<dbReference type="InterPro" id="IPR045270">
    <property type="entry name" value="STKc_AGC"/>
</dbReference>
<evidence type="ECO:0000313" key="8">
    <source>
        <dbReference type="EMBL" id="KAJ2007608.1"/>
    </source>
</evidence>
<dbReference type="Gene3D" id="3.30.200.20">
    <property type="entry name" value="Phosphorylase Kinase, domain 1"/>
    <property type="match status" value="1"/>
</dbReference>
<dbReference type="SUPFAM" id="SSF56112">
    <property type="entry name" value="Protein kinase-like (PK-like)"/>
    <property type="match status" value="1"/>
</dbReference>
<dbReference type="Pfam" id="PF00069">
    <property type="entry name" value="Pkinase"/>
    <property type="match status" value="1"/>
</dbReference>
<proteinExistence type="predicted"/>
<keyword evidence="5" id="KW-0067">ATP-binding</keyword>
<reference evidence="8" key="1">
    <citation type="submission" date="2022-07" db="EMBL/GenBank/DDBJ databases">
        <title>Phylogenomic reconstructions and comparative analyses of Kickxellomycotina fungi.</title>
        <authorList>
            <person name="Reynolds N.K."/>
            <person name="Stajich J.E."/>
            <person name="Barry K."/>
            <person name="Grigoriev I.V."/>
            <person name="Crous P."/>
            <person name="Smith M.E."/>
        </authorList>
    </citation>
    <scope>NUCLEOTIDE SEQUENCE</scope>
    <source>
        <strain evidence="8">IMI 214461</strain>
    </source>
</reference>
<sequence length="593" mass="63450">MGNAPGKDCGGRAAHGGVGLHSFALGRVIGRGALGCVREAEHAATGQRFALKSTSKRASLGVVARAVRERALLEEVDHAGVARLRFAFQTRSHVVVGLELRGGGTLRTHMRRLAGDTGACEAAARVWAAEVACALRYLHALGIVHRDVKPENIVLDARGHAALTDFNSAARQGDPVSSHPGTTSYLAPEAVADACACAPAVDWWALGVVVYECVFARRPFRHRQGSVGRADLRRAIVADDPPLPLDRGVSRDCIALLRELLHKRPEKRLGACPGGVARLMAHPFFASVDWAAADAQTIEPPLVPPPPADSDSAGEEDGEEPEAAPWCPAFEDFDFFEFAAFREFLARRASAACASDLPPLILDGRPVACPAPPDATAMPPSSGLLRRRITTRAVARLRLLSPSLASLPQHSTPAAPDLPPDHVPLDASTWAGMTPQQRRLAARYAAKVLRDQQTAERDRVVRARLLAQLAEQSLRHATSSCRLRELGAEGGRRKPRSNSLYIASQAEQQLRHRPSDTFALGQRLRPIAAQWSLLVTKTDFPQLASDPALARAAEESAADGWELLLPSPQPQSAALRCLAVASPTALALGPSIL</sequence>
<keyword evidence="4" id="KW-0418">Kinase</keyword>
<gene>
    <name evidence="8" type="ORF">H4R26_000687</name>
</gene>
<keyword evidence="9" id="KW-1185">Reference proteome</keyword>
<dbReference type="AlphaFoldDB" id="A0A9W8BH85"/>
<accession>A0A9W8BH85</accession>
<evidence type="ECO:0000256" key="3">
    <source>
        <dbReference type="ARBA" id="ARBA00022741"/>
    </source>
</evidence>
<name>A0A9W8BH85_9FUNG</name>
<evidence type="ECO:0000313" key="9">
    <source>
        <dbReference type="Proteomes" id="UP001150907"/>
    </source>
</evidence>
<dbReference type="PANTHER" id="PTHR24355">
    <property type="entry name" value="G PROTEIN-COUPLED RECEPTOR KINASE/RIBOSOMAL PROTEIN S6 KINASE"/>
    <property type="match status" value="1"/>
</dbReference>
<evidence type="ECO:0000256" key="1">
    <source>
        <dbReference type="ARBA" id="ARBA00022527"/>
    </source>
</evidence>
<feature type="compositionally biased region" description="Acidic residues" evidence="6">
    <location>
        <begin position="312"/>
        <end position="322"/>
    </location>
</feature>
<dbReference type="InterPro" id="IPR011009">
    <property type="entry name" value="Kinase-like_dom_sf"/>
</dbReference>
<feature type="domain" description="Protein kinase" evidence="7">
    <location>
        <begin position="23"/>
        <end position="285"/>
    </location>
</feature>
<dbReference type="SMART" id="SM00220">
    <property type="entry name" value="S_TKc"/>
    <property type="match status" value="1"/>
</dbReference>
<dbReference type="EMBL" id="JANBQF010000022">
    <property type="protein sequence ID" value="KAJ2007608.1"/>
    <property type="molecule type" value="Genomic_DNA"/>
</dbReference>
<evidence type="ECO:0000256" key="6">
    <source>
        <dbReference type="SAM" id="MobiDB-lite"/>
    </source>
</evidence>
<keyword evidence="2" id="KW-0808">Transferase</keyword>
<dbReference type="CDD" id="cd05123">
    <property type="entry name" value="STKc_AGC"/>
    <property type="match status" value="1"/>
</dbReference>
<dbReference type="PROSITE" id="PS50011">
    <property type="entry name" value="PROTEIN_KINASE_DOM"/>
    <property type="match status" value="1"/>
</dbReference>
<dbReference type="GO" id="GO:0005524">
    <property type="term" value="F:ATP binding"/>
    <property type="evidence" value="ECO:0007669"/>
    <property type="project" value="UniProtKB-KW"/>
</dbReference>
<evidence type="ECO:0000256" key="2">
    <source>
        <dbReference type="ARBA" id="ARBA00022679"/>
    </source>
</evidence>
<comment type="caution">
    <text evidence="8">The sequence shown here is derived from an EMBL/GenBank/DDBJ whole genome shotgun (WGS) entry which is preliminary data.</text>
</comment>
<dbReference type="OrthoDB" id="293637at2759"/>
<protein>
    <recommendedName>
        <fullName evidence="7">Protein kinase domain-containing protein</fullName>
    </recommendedName>
</protein>
<dbReference type="PROSITE" id="PS00108">
    <property type="entry name" value="PROTEIN_KINASE_ST"/>
    <property type="match status" value="1"/>
</dbReference>
<dbReference type="PANTHER" id="PTHR24355:SF18">
    <property type="entry name" value="G PROTEIN-COUPLED RECEPTOR KINASE"/>
    <property type="match status" value="1"/>
</dbReference>
<feature type="region of interest" description="Disordered" evidence="6">
    <location>
        <begin position="298"/>
        <end position="323"/>
    </location>
</feature>
<dbReference type="InterPro" id="IPR000719">
    <property type="entry name" value="Prot_kinase_dom"/>
</dbReference>
<dbReference type="Proteomes" id="UP001150907">
    <property type="component" value="Unassembled WGS sequence"/>
</dbReference>
<organism evidence="8 9">
    <name type="scientific">Coemansia thaxteri</name>
    <dbReference type="NCBI Taxonomy" id="2663907"/>
    <lineage>
        <taxon>Eukaryota</taxon>
        <taxon>Fungi</taxon>
        <taxon>Fungi incertae sedis</taxon>
        <taxon>Zoopagomycota</taxon>
        <taxon>Kickxellomycotina</taxon>
        <taxon>Kickxellomycetes</taxon>
        <taxon>Kickxellales</taxon>
        <taxon>Kickxellaceae</taxon>
        <taxon>Coemansia</taxon>
    </lineage>
</organism>
<evidence type="ECO:0000256" key="5">
    <source>
        <dbReference type="ARBA" id="ARBA00022840"/>
    </source>
</evidence>
<evidence type="ECO:0000259" key="7">
    <source>
        <dbReference type="PROSITE" id="PS50011"/>
    </source>
</evidence>
<dbReference type="InterPro" id="IPR008271">
    <property type="entry name" value="Ser/Thr_kinase_AS"/>
</dbReference>
<dbReference type="Gene3D" id="1.10.510.10">
    <property type="entry name" value="Transferase(Phosphotransferase) domain 1"/>
    <property type="match status" value="1"/>
</dbReference>